<gene>
    <name evidence="2" type="ORF">BLA60_07445</name>
</gene>
<evidence type="ECO:0000256" key="1">
    <source>
        <dbReference type="SAM" id="MobiDB-lite"/>
    </source>
</evidence>
<protein>
    <submittedName>
        <fullName evidence="2">Uncharacterized protein</fullName>
    </submittedName>
</protein>
<sequence length="135" mass="15470">MRAKRPGRFSRQWQRQRAEQADAEHADRVARLQWVARRFSRFPFYAPPRSPASEHVRPYRGFRNGRARMAPTDTGYEEPVERQPTVPGNEHPWLTGLTDEPTSESVIGAPDHRRDDQVPDGEPTVGPVIGEDDRS</sequence>
<keyword evidence="3" id="KW-1185">Reference proteome</keyword>
<feature type="compositionally biased region" description="Basic and acidic residues" evidence="1">
    <location>
        <begin position="16"/>
        <end position="25"/>
    </location>
</feature>
<feature type="region of interest" description="Disordered" evidence="1">
    <location>
        <begin position="1"/>
        <end position="25"/>
    </location>
</feature>
<name>A0A7Z0WRN0_9PSEU</name>
<organism evidence="2 3">
    <name type="scientific">Actinophytocola xinjiangensis</name>
    <dbReference type="NCBI Taxonomy" id="485602"/>
    <lineage>
        <taxon>Bacteria</taxon>
        <taxon>Bacillati</taxon>
        <taxon>Actinomycetota</taxon>
        <taxon>Actinomycetes</taxon>
        <taxon>Pseudonocardiales</taxon>
        <taxon>Pseudonocardiaceae</taxon>
    </lineage>
</organism>
<dbReference type="RefSeq" id="WP_075131971.1">
    <property type="nucleotide sequence ID" value="NZ_MSIF01000002.1"/>
</dbReference>
<dbReference type="EMBL" id="MSIF01000002">
    <property type="protein sequence ID" value="OLF13062.1"/>
    <property type="molecule type" value="Genomic_DNA"/>
</dbReference>
<feature type="region of interest" description="Disordered" evidence="1">
    <location>
        <begin position="45"/>
        <end position="135"/>
    </location>
</feature>
<dbReference type="Proteomes" id="UP000185696">
    <property type="component" value="Unassembled WGS sequence"/>
</dbReference>
<evidence type="ECO:0000313" key="2">
    <source>
        <dbReference type="EMBL" id="OLF13062.1"/>
    </source>
</evidence>
<dbReference type="AlphaFoldDB" id="A0A7Z0WRN0"/>
<proteinExistence type="predicted"/>
<comment type="caution">
    <text evidence="2">The sequence shown here is derived from an EMBL/GenBank/DDBJ whole genome shotgun (WGS) entry which is preliminary data.</text>
</comment>
<evidence type="ECO:0000313" key="3">
    <source>
        <dbReference type="Proteomes" id="UP000185696"/>
    </source>
</evidence>
<reference evidence="2 3" key="1">
    <citation type="submission" date="2016-12" db="EMBL/GenBank/DDBJ databases">
        <title>The draft genome sequence of Actinophytocola xinjiangensis.</title>
        <authorList>
            <person name="Wang W."/>
            <person name="Yuan L."/>
        </authorList>
    </citation>
    <scope>NUCLEOTIDE SEQUENCE [LARGE SCALE GENOMIC DNA]</scope>
    <source>
        <strain evidence="2 3">CGMCC 4.4663</strain>
    </source>
</reference>
<accession>A0A7Z0WRN0</accession>